<feature type="compositionally biased region" description="Low complexity" evidence="1">
    <location>
        <begin position="103"/>
        <end position="112"/>
    </location>
</feature>
<evidence type="ECO:0008006" key="4">
    <source>
        <dbReference type="Google" id="ProtNLM"/>
    </source>
</evidence>
<dbReference type="EMBL" id="JANPWB010000002">
    <property type="protein sequence ID" value="KAJ1210637.1"/>
    <property type="molecule type" value="Genomic_DNA"/>
</dbReference>
<name>A0AAV7W9J5_PLEWA</name>
<feature type="compositionally biased region" description="Low complexity" evidence="1">
    <location>
        <begin position="119"/>
        <end position="128"/>
    </location>
</feature>
<reference evidence="2" key="1">
    <citation type="journal article" date="2022" name="bioRxiv">
        <title>Sequencing and chromosome-scale assembly of the giantPleurodeles waltlgenome.</title>
        <authorList>
            <person name="Brown T."/>
            <person name="Elewa A."/>
            <person name="Iarovenko S."/>
            <person name="Subramanian E."/>
            <person name="Araus A.J."/>
            <person name="Petzold A."/>
            <person name="Susuki M."/>
            <person name="Suzuki K.-i.T."/>
            <person name="Hayashi T."/>
            <person name="Toyoda A."/>
            <person name="Oliveira C."/>
            <person name="Osipova E."/>
            <person name="Leigh N.D."/>
            <person name="Simon A."/>
            <person name="Yun M.H."/>
        </authorList>
    </citation>
    <scope>NUCLEOTIDE SEQUENCE</scope>
    <source>
        <strain evidence="2">20211129_DDA</strain>
        <tissue evidence="2">Liver</tissue>
    </source>
</reference>
<organism evidence="2 3">
    <name type="scientific">Pleurodeles waltl</name>
    <name type="common">Iberian ribbed newt</name>
    <dbReference type="NCBI Taxonomy" id="8319"/>
    <lineage>
        <taxon>Eukaryota</taxon>
        <taxon>Metazoa</taxon>
        <taxon>Chordata</taxon>
        <taxon>Craniata</taxon>
        <taxon>Vertebrata</taxon>
        <taxon>Euteleostomi</taxon>
        <taxon>Amphibia</taxon>
        <taxon>Batrachia</taxon>
        <taxon>Caudata</taxon>
        <taxon>Salamandroidea</taxon>
        <taxon>Salamandridae</taxon>
        <taxon>Pleurodelinae</taxon>
        <taxon>Pleurodeles</taxon>
    </lineage>
</organism>
<accession>A0AAV7W9J5</accession>
<sequence length="188" mass="20068">MKRQTAPPLSCAVTAAIFAACHVFMPPTTAPQTKSSTQYWFPVREGGPTGVLRALCGPQHRDFAGGRPPCFSGHQGGSPPLCRLHLAISRDGQGPLELRRTAPTPSVGSSVVKPPPRGPTSRPGSRGRNTNPPTRTAGVRIPPGRSRRVPRLRSVREEHYALRVPSKSAFSPKAVRSSNSSRPACLLA</sequence>
<protein>
    <recommendedName>
        <fullName evidence="4">Secreted protein</fullName>
    </recommendedName>
</protein>
<evidence type="ECO:0000313" key="2">
    <source>
        <dbReference type="EMBL" id="KAJ1210637.1"/>
    </source>
</evidence>
<dbReference type="AlphaFoldDB" id="A0AAV7W9J5"/>
<dbReference type="PROSITE" id="PS51257">
    <property type="entry name" value="PROKAR_LIPOPROTEIN"/>
    <property type="match status" value="1"/>
</dbReference>
<evidence type="ECO:0000256" key="1">
    <source>
        <dbReference type="SAM" id="MobiDB-lite"/>
    </source>
</evidence>
<dbReference type="Proteomes" id="UP001066276">
    <property type="component" value="Chromosome 1_2"/>
</dbReference>
<comment type="caution">
    <text evidence="2">The sequence shown here is derived from an EMBL/GenBank/DDBJ whole genome shotgun (WGS) entry which is preliminary data.</text>
</comment>
<gene>
    <name evidence="2" type="ORF">NDU88_005999</name>
</gene>
<evidence type="ECO:0000313" key="3">
    <source>
        <dbReference type="Proteomes" id="UP001066276"/>
    </source>
</evidence>
<feature type="region of interest" description="Disordered" evidence="1">
    <location>
        <begin position="95"/>
        <end position="188"/>
    </location>
</feature>
<keyword evidence="3" id="KW-1185">Reference proteome</keyword>
<proteinExistence type="predicted"/>